<keyword evidence="1" id="KW-0812">Transmembrane</keyword>
<sequence>MTLTSNQQLSVLASATGLVLIAFYLITLYLGIDTVAWLPDMVAGIAGFELAMFGQGQWTAFRRRRTNRRGGERG</sequence>
<dbReference type="OrthoDB" id="7510049at2"/>
<keyword evidence="3" id="KW-1185">Reference proteome</keyword>
<protein>
    <submittedName>
        <fullName evidence="2">Uncharacterized protein</fullName>
    </submittedName>
</protein>
<accession>A0A916YHR1</accession>
<dbReference type="EMBL" id="BMIO01000006">
    <property type="protein sequence ID" value="GGD46100.1"/>
    <property type="molecule type" value="Genomic_DNA"/>
</dbReference>
<comment type="caution">
    <text evidence="2">The sequence shown here is derived from an EMBL/GenBank/DDBJ whole genome shotgun (WGS) entry which is preliminary data.</text>
</comment>
<keyword evidence="1" id="KW-1133">Transmembrane helix</keyword>
<proteinExistence type="predicted"/>
<feature type="transmembrane region" description="Helical" evidence="1">
    <location>
        <begin position="9"/>
        <end position="30"/>
    </location>
</feature>
<dbReference type="AlphaFoldDB" id="A0A916YHR1"/>
<reference evidence="2 3" key="1">
    <citation type="journal article" date="2014" name="Int. J. Syst. Evol. Microbiol.">
        <title>Complete genome sequence of Corynebacterium casei LMG S-19264T (=DSM 44701T), isolated from a smear-ripened cheese.</title>
        <authorList>
            <consortium name="US DOE Joint Genome Institute (JGI-PGF)"/>
            <person name="Walter F."/>
            <person name="Albersmeier A."/>
            <person name="Kalinowski J."/>
            <person name="Ruckert C."/>
        </authorList>
    </citation>
    <scope>NUCLEOTIDE SEQUENCE [LARGE SCALE GENOMIC DNA]</scope>
    <source>
        <strain evidence="2 3">CGMCC 1.15358</strain>
    </source>
</reference>
<dbReference type="RefSeq" id="WP_066762025.1">
    <property type="nucleotide sequence ID" value="NZ_BMIO01000006.1"/>
</dbReference>
<feature type="transmembrane region" description="Helical" evidence="1">
    <location>
        <begin position="42"/>
        <end position="61"/>
    </location>
</feature>
<name>A0A916YHR1_9SPHN</name>
<gene>
    <name evidence="2" type="ORF">GCM10010989_20390</name>
</gene>
<dbReference type="Proteomes" id="UP000598997">
    <property type="component" value="Unassembled WGS sequence"/>
</dbReference>
<keyword evidence="1" id="KW-0472">Membrane</keyword>
<evidence type="ECO:0000313" key="3">
    <source>
        <dbReference type="Proteomes" id="UP000598997"/>
    </source>
</evidence>
<evidence type="ECO:0000256" key="1">
    <source>
        <dbReference type="SAM" id="Phobius"/>
    </source>
</evidence>
<evidence type="ECO:0000313" key="2">
    <source>
        <dbReference type="EMBL" id="GGD46100.1"/>
    </source>
</evidence>
<organism evidence="2 3">
    <name type="scientific">Croceicoccus pelagius</name>
    <dbReference type="NCBI Taxonomy" id="1703341"/>
    <lineage>
        <taxon>Bacteria</taxon>
        <taxon>Pseudomonadati</taxon>
        <taxon>Pseudomonadota</taxon>
        <taxon>Alphaproteobacteria</taxon>
        <taxon>Sphingomonadales</taxon>
        <taxon>Erythrobacteraceae</taxon>
        <taxon>Croceicoccus</taxon>
    </lineage>
</organism>